<comment type="caution">
    <text evidence="1">The sequence shown here is derived from an EMBL/GenBank/DDBJ whole genome shotgun (WGS) entry which is preliminary data.</text>
</comment>
<dbReference type="EMBL" id="MSAG01000004">
    <property type="protein sequence ID" value="PUX25645.1"/>
    <property type="molecule type" value="Genomic_DNA"/>
</dbReference>
<proteinExistence type="predicted"/>
<protein>
    <submittedName>
        <fullName evidence="1">Uncharacterized protein</fullName>
    </submittedName>
</protein>
<evidence type="ECO:0000313" key="1">
    <source>
        <dbReference type="EMBL" id="PUX25645.1"/>
    </source>
</evidence>
<accession>A0A2T7B912</accession>
<sequence length="76" mass="8978">MELKNQKCEQYSTLHSVRREQGRIEYDSLRAACRPKKTHSLCGLIMSSGWFRMSPFRDPRHRKRCTVKQSLIPLAK</sequence>
<dbReference type="AlphaFoldDB" id="A0A2T7B912"/>
<reference evidence="1" key="1">
    <citation type="submission" date="2016-12" db="EMBL/GenBank/DDBJ databases">
        <title>Analysis of the Molecular Diversity Among Cronobacter Species Isolated from Filth Flies Using a Pan Genomic DNA Microarray.</title>
        <authorList>
            <person name="Pava-Ripoll M."/>
            <person name="Tall B."/>
            <person name="Farber J."/>
            <person name="Fanning S."/>
            <person name="Lehner A."/>
            <person name="Stephan R."/>
            <person name="Pagotto F."/>
            <person name="Iverson C."/>
            <person name="Ziobro G."/>
            <person name="Miller A."/>
            <person name="Pearson R."/>
            <person name="Yan Q."/>
            <person name="Kim M."/>
            <person name="Jeong S."/>
            <person name="Park J."/>
            <person name="Jun S."/>
            <person name="Choi H."/>
            <person name="Chung T."/>
            <person name="Yoo Y."/>
            <person name="Park E."/>
            <person name="Hwang S."/>
            <person name="Lee B."/>
            <person name="Sathyamoorthy V."/>
            <person name="Carter L."/>
            <person name="Mammel M."/>
            <person name="Jackson S."/>
            <person name="Kothary M."/>
            <person name="Patel I."/>
            <person name="Grim C."/>
            <person name="Gopinath G."/>
            <person name="Gangiredla J."/>
            <person name="Chase H."/>
        </authorList>
    </citation>
    <scope>NUCLEOTIDE SEQUENCE [LARGE SCALE GENOMIC DNA]</scope>
    <source>
        <strain evidence="1">MOD1-Sh41s</strain>
    </source>
</reference>
<gene>
    <name evidence="1" type="ORF">BS411_03310</name>
</gene>
<organism evidence="1">
    <name type="scientific">Cronobacter turicensis</name>
    <dbReference type="NCBI Taxonomy" id="413502"/>
    <lineage>
        <taxon>Bacteria</taxon>
        <taxon>Pseudomonadati</taxon>
        <taxon>Pseudomonadota</taxon>
        <taxon>Gammaproteobacteria</taxon>
        <taxon>Enterobacterales</taxon>
        <taxon>Enterobacteriaceae</taxon>
        <taxon>Cronobacter</taxon>
    </lineage>
</organism>
<dbReference type="OrthoDB" id="9860280at2"/>
<name>A0A2T7B912_9ENTR</name>